<evidence type="ECO:0000313" key="2">
    <source>
        <dbReference type="Proteomes" id="UP001205612"/>
    </source>
</evidence>
<organism evidence="1 2">
    <name type="scientific">Streptomyces pyxinicus</name>
    <dbReference type="NCBI Taxonomy" id="2970331"/>
    <lineage>
        <taxon>Bacteria</taxon>
        <taxon>Bacillati</taxon>
        <taxon>Actinomycetota</taxon>
        <taxon>Actinomycetes</taxon>
        <taxon>Kitasatosporales</taxon>
        <taxon>Streptomycetaceae</taxon>
        <taxon>Streptomyces</taxon>
    </lineage>
</organism>
<name>A0ABT2BDJ1_9ACTN</name>
<accession>A0ABT2BDJ1</accession>
<evidence type="ECO:0000313" key="1">
    <source>
        <dbReference type="EMBL" id="MCS0606515.1"/>
    </source>
</evidence>
<gene>
    <name evidence="1" type="ORF">NX794_35715</name>
</gene>
<sequence>MNAKAMALTPVAMVAVVCLKSFTDATHPCASPSPISYCNQIIAESDRAGQRLEGDLRVL</sequence>
<comment type="caution">
    <text evidence="1">The sequence shown here is derived from an EMBL/GenBank/DDBJ whole genome shotgun (WGS) entry which is preliminary data.</text>
</comment>
<dbReference type="EMBL" id="JANUGP010000063">
    <property type="protein sequence ID" value="MCS0606515.1"/>
    <property type="molecule type" value="Genomic_DNA"/>
</dbReference>
<protein>
    <submittedName>
        <fullName evidence="1">Uncharacterized protein</fullName>
    </submittedName>
</protein>
<reference evidence="1 2" key="1">
    <citation type="submission" date="2022-08" db="EMBL/GenBank/DDBJ databases">
        <authorList>
            <person name="Somphong A."/>
            <person name="Phongsopitanun W."/>
        </authorList>
    </citation>
    <scope>NUCLEOTIDE SEQUENCE [LARGE SCALE GENOMIC DNA]</scope>
    <source>
        <strain evidence="1 2">LP11</strain>
    </source>
</reference>
<dbReference type="Proteomes" id="UP001205612">
    <property type="component" value="Unassembled WGS sequence"/>
</dbReference>
<keyword evidence="2" id="KW-1185">Reference proteome</keyword>
<proteinExistence type="predicted"/>
<dbReference type="RefSeq" id="WP_258783877.1">
    <property type="nucleotide sequence ID" value="NZ_JANUGP010000063.1"/>
</dbReference>